<sequence>MKTDRFFKWIWNFNGLVLFIGIVIGTLFISYQIALVFFKGDVVEQPTLNLAQDDKKEEKWSLGYPRKVGNTDFHFIPLESEKLSVEKKERGRMYENFSGGSYTPTRSKNVLLINGNTNQAAWLFDSIEQLIIDIKPLVNNKFNKNSITRGISYEVINSDTNKDSKLDYTDKRTFALSKVDGSGYTEIISGYNRIVESSLNSEGNLFVVFINNNEVYSMVIDLLTFKVVNKSSLPKVGDS</sequence>
<gene>
    <name evidence="2" type="ORF">WAE96_16440</name>
</gene>
<evidence type="ECO:0000313" key="2">
    <source>
        <dbReference type="EMBL" id="MEI4551264.1"/>
    </source>
</evidence>
<proteinExistence type="predicted"/>
<dbReference type="EMBL" id="JBAWKS010000002">
    <property type="protein sequence ID" value="MEI4551264.1"/>
    <property type="molecule type" value="Genomic_DNA"/>
</dbReference>
<evidence type="ECO:0000256" key="1">
    <source>
        <dbReference type="SAM" id="Phobius"/>
    </source>
</evidence>
<keyword evidence="1" id="KW-0812">Transmembrane</keyword>
<evidence type="ECO:0000313" key="3">
    <source>
        <dbReference type="Proteomes" id="UP001382455"/>
    </source>
</evidence>
<organism evidence="2 3">
    <name type="scientific">Pseudoalteromonas spongiae</name>
    <dbReference type="NCBI Taxonomy" id="298657"/>
    <lineage>
        <taxon>Bacteria</taxon>
        <taxon>Pseudomonadati</taxon>
        <taxon>Pseudomonadota</taxon>
        <taxon>Gammaproteobacteria</taxon>
        <taxon>Alteromonadales</taxon>
        <taxon>Pseudoalteromonadaceae</taxon>
        <taxon>Pseudoalteromonas</taxon>
    </lineage>
</organism>
<keyword evidence="1" id="KW-1133">Transmembrane helix</keyword>
<dbReference type="Proteomes" id="UP001382455">
    <property type="component" value="Unassembled WGS sequence"/>
</dbReference>
<protein>
    <recommendedName>
        <fullName evidence="4">DUF4340 domain-containing protein</fullName>
    </recommendedName>
</protein>
<keyword evidence="1" id="KW-0472">Membrane</keyword>
<feature type="transmembrane region" description="Helical" evidence="1">
    <location>
        <begin position="12"/>
        <end position="38"/>
    </location>
</feature>
<reference evidence="2 3" key="1">
    <citation type="submission" date="2023-12" db="EMBL/GenBank/DDBJ databases">
        <title>Friends and Foes: Symbiotic and Algicidal bacterial influence on Karenia brevis blooms.</title>
        <authorList>
            <person name="Fei C."/>
            <person name="Mohamed A.R."/>
            <person name="Booker A."/>
            <person name="Arshad M."/>
            <person name="Klass S."/>
            <person name="Ahn S."/>
            <person name="Gilbert P.M."/>
            <person name="Heil C.A."/>
            <person name="Martinez J.M."/>
            <person name="Amin S.A."/>
        </authorList>
    </citation>
    <scope>NUCLEOTIDE SEQUENCE [LARGE SCALE GENOMIC DNA]</scope>
    <source>
        <strain evidence="2 3">CE15</strain>
    </source>
</reference>
<name>A0ABU8EWA3_9GAMM</name>
<dbReference type="RefSeq" id="WP_336436267.1">
    <property type="nucleotide sequence ID" value="NZ_JBAWKS010000002.1"/>
</dbReference>
<evidence type="ECO:0008006" key="4">
    <source>
        <dbReference type="Google" id="ProtNLM"/>
    </source>
</evidence>
<accession>A0ABU8EWA3</accession>
<comment type="caution">
    <text evidence="2">The sequence shown here is derived from an EMBL/GenBank/DDBJ whole genome shotgun (WGS) entry which is preliminary data.</text>
</comment>
<keyword evidence="3" id="KW-1185">Reference proteome</keyword>